<evidence type="ECO:0000256" key="1">
    <source>
        <dbReference type="SAM" id="MobiDB-lite"/>
    </source>
</evidence>
<feature type="region of interest" description="Disordered" evidence="1">
    <location>
        <begin position="362"/>
        <end position="384"/>
    </location>
</feature>
<gene>
    <name evidence="4" type="ORF">QBC38DRAFT_162772</name>
</gene>
<keyword evidence="2" id="KW-0812">Transmembrane</keyword>
<feature type="compositionally biased region" description="Polar residues" evidence="1">
    <location>
        <begin position="372"/>
        <end position="384"/>
    </location>
</feature>
<dbReference type="AlphaFoldDB" id="A0AAN7BRQ9"/>
<reference evidence="4" key="2">
    <citation type="submission" date="2023-05" db="EMBL/GenBank/DDBJ databases">
        <authorList>
            <consortium name="Lawrence Berkeley National Laboratory"/>
            <person name="Steindorff A."/>
            <person name="Hensen N."/>
            <person name="Bonometti L."/>
            <person name="Westerberg I."/>
            <person name="Brannstrom I.O."/>
            <person name="Guillou S."/>
            <person name="Cros-Aarteil S."/>
            <person name="Calhoun S."/>
            <person name="Haridas S."/>
            <person name="Kuo A."/>
            <person name="Mondo S."/>
            <person name="Pangilinan J."/>
            <person name="Riley R."/>
            <person name="Labutti K."/>
            <person name="Andreopoulos B."/>
            <person name="Lipzen A."/>
            <person name="Chen C."/>
            <person name="Yanf M."/>
            <person name="Daum C."/>
            <person name="Ng V."/>
            <person name="Clum A."/>
            <person name="Ohm R."/>
            <person name="Martin F."/>
            <person name="Silar P."/>
            <person name="Natvig D."/>
            <person name="Lalanne C."/>
            <person name="Gautier V."/>
            <person name="Ament-Velasquez S.L."/>
            <person name="Kruys A."/>
            <person name="Hutchinson M.I."/>
            <person name="Powell A.J."/>
            <person name="Barry K."/>
            <person name="Miller A.N."/>
            <person name="Grigoriev I.V."/>
            <person name="Debuchy R."/>
            <person name="Gladieux P."/>
            <person name="Thoren M.H."/>
            <person name="Johannesson H."/>
        </authorList>
    </citation>
    <scope>NUCLEOTIDE SEQUENCE</scope>
    <source>
        <strain evidence="4">CBS 990.96</strain>
    </source>
</reference>
<keyword evidence="5" id="KW-1185">Reference proteome</keyword>
<keyword evidence="2" id="KW-0472">Membrane</keyword>
<evidence type="ECO:0000313" key="5">
    <source>
        <dbReference type="Proteomes" id="UP001301958"/>
    </source>
</evidence>
<feature type="signal peptide" evidence="3">
    <location>
        <begin position="1"/>
        <end position="21"/>
    </location>
</feature>
<organism evidence="4 5">
    <name type="scientific">Podospora fimiseda</name>
    <dbReference type="NCBI Taxonomy" id="252190"/>
    <lineage>
        <taxon>Eukaryota</taxon>
        <taxon>Fungi</taxon>
        <taxon>Dikarya</taxon>
        <taxon>Ascomycota</taxon>
        <taxon>Pezizomycotina</taxon>
        <taxon>Sordariomycetes</taxon>
        <taxon>Sordariomycetidae</taxon>
        <taxon>Sordariales</taxon>
        <taxon>Podosporaceae</taxon>
        <taxon>Podospora</taxon>
    </lineage>
</organism>
<dbReference type="EMBL" id="MU865321">
    <property type="protein sequence ID" value="KAK4228266.1"/>
    <property type="molecule type" value="Genomic_DNA"/>
</dbReference>
<reference evidence="4" key="1">
    <citation type="journal article" date="2023" name="Mol. Phylogenet. Evol.">
        <title>Genome-scale phylogeny and comparative genomics of the fungal order Sordariales.</title>
        <authorList>
            <person name="Hensen N."/>
            <person name="Bonometti L."/>
            <person name="Westerberg I."/>
            <person name="Brannstrom I.O."/>
            <person name="Guillou S."/>
            <person name="Cros-Aarteil S."/>
            <person name="Calhoun S."/>
            <person name="Haridas S."/>
            <person name="Kuo A."/>
            <person name="Mondo S."/>
            <person name="Pangilinan J."/>
            <person name="Riley R."/>
            <person name="LaButti K."/>
            <person name="Andreopoulos B."/>
            <person name="Lipzen A."/>
            <person name="Chen C."/>
            <person name="Yan M."/>
            <person name="Daum C."/>
            <person name="Ng V."/>
            <person name="Clum A."/>
            <person name="Steindorff A."/>
            <person name="Ohm R.A."/>
            <person name="Martin F."/>
            <person name="Silar P."/>
            <person name="Natvig D.O."/>
            <person name="Lalanne C."/>
            <person name="Gautier V."/>
            <person name="Ament-Velasquez S.L."/>
            <person name="Kruys A."/>
            <person name="Hutchinson M.I."/>
            <person name="Powell A.J."/>
            <person name="Barry K."/>
            <person name="Miller A.N."/>
            <person name="Grigoriev I.V."/>
            <person name="Debuchy R."/>
            <person name="Gladieux P."/>
            <person name="Hiltunen Thoren M."/>
            <person name="Johannesson H."/>
        </authorList>
    </citation>
    <scope>NUCLEOTIDE SEQUENCE</scope>
    <source>
        <strain evidence="4">CBS 990.96</strain>
    </source>
</reference>
<comment type="caution">
    <text evidence="4">The sequence shown here is derived from an EMBL/GenBank/DDBJ whole genome shotgun (WGS) entry which is preliminary data.</text>
</comment>
<feature type="region of interest" description="Disordered" evidence="1">
    <location>
        <begin position="445"/>
        <end position="502"/>
    </location>
</feature>
<feature type="transmembrane region" description="Helical" evidence="2">
    <location>
        <begin position="221"/>
        <end position="242"/>
    </location>
</feature>
<proteinExistence type="predicted"/>
<dbReference type="Proteomes" id="UP001301958">
    <property type="component" value="Unassembled WGS sequence"/>
</dbReference>
<feature type="compositionally biased region" description="Gly residues" evidence="1">
    <location>
        <begin position="485"/>
        <end position="495"/>
    </location>
</feature>
<keyword evidence="3" id="KW-0732">Signal</keyword>
<feature type="chain" id="PRO_5042836691" description="Lpxtg-domain-containing protein" evidence="3">
    <location>
        <begin position="22"/>
        <end position="502"/>
    </location>
</feature>
<evidence type="ECO:0000256" key="2">
    <source>
        <dbReference type="SAM" id="Phobius"/>
    </source>
</evidence>
<feature type="compositionally biased region" description="Polar residues" evidence="1">
    <location>
        <begin position="447"/>
        <end position="458"/>
    </location>
</feature>
<sequence length="502" mass="53899">MWISATRLAVAVVVSVPLATAIRNTEGSHCTKWCGNDQARTAEDEIACTKPSLQTSGGALWENCIRCQLTSPYSKANDSDLAALTYNLRRGLDKCLFDRGTPCTTTRACEPLKDAVEIASNATVGPGPYEFCSRWERNVATTNCGPCVENLPMDTDGGKYIYSFVHILEAACEQKPEVGSTISVSGDPFSEVSPIVIVPPQITYATVPAPDYGPVSLGARVGIAIGGIVFILFVAGFCIVCNGKRRRRAFLRDLERRNGANPGWPHPSTRYGGHGGHGDMFETPVSQKALRGWENENSPTSALTETTDRPFPRYFSPYNSQFNSPVSGPGTSASAAANWPSLSPQQLNPQRLDQLIQTQSPVHGSPPPAFTQWPSPRQEQSLMRSQAQQDKMQQEIAIGLALGGDEASLRSKASNGTMKSNGPYGYPADVKGKGRAEEIYELREVQSPYSNNGEVSNNPYYQMPAAPQAPVLHHPGRGRAPGSRPGSGEGTGTGLGLSSVPI</sequence>
<protein>
    <recommendedName>
        <fullName evidence="6">Lpxtg-domain-containing protein</fullName>
    </recommendedName>
</protein>
<evidence type="ECO:0000313" key="4">
    <source>
        <dbReference type="EMBL" id="KAK4228266.1"/>
    </source>
</evidence>
<feature type="compositionally biased region" description="Low complexity" evidence="1">
    <location>
        <begin position="459"/>
        <end position="470"/>
    </location>
</feature>
<keyword evidence="2" id="KW-1133">Transmembrane helix</keyword>
<name>A0AAN7BRQ9_9PEZI</name>
<feature type="region of interest" description="Disordered" evidence="1">
    <location>
        <begin position="322"/>
        <end position="345"/>
    </location>
</feature>
<accession>A0AAN7BRQ9</accession>
<evidence type="ECO:0000256" key="3">
    <source>
        <dbReference type="SAM" id="SignalP"/>
    </source>
</evidence>
<evidence type="ECO:0008006" key="6">
    <source>
        <dbReference type="Google" id="ProtNLM"/>
    </source>
</evidence>